<proteinExistence type="predicted"/>
<accession>K0RQT6</accession>
<reference evidence="1 2" key="1">
    <citation type="journal article" date="2012" name="Genome Biol.">
        <title>Genome and low-iron response of an oceanic diatom adapted to chronic iron limitation.</title>
        <authorList>
            <person name="Lommer M."/>
            <person name="Specht M."/>
            <person name="Roy A.S."/>
            <person name="Kraemer L."/>
            <person name="Andreson R."/>
            <person name="Gutowska M.A."/>
            <person name="Wolf J."/>
            <person name="Bergner S.V."/>
            <person name="Schilhabel M.B."/>
            <person name="Klostermeier U.C."/>
            <person name="Beiko R.G."/>
            <person name="Rosenstiel P."/>
            <person name="Hippler M."/>
            <person name="Laroche J."/>
        </authorList>
    </citation>
    <scope>NUCLEOTIDE SEQUENCE [LARGE SCALE GENOMIC DNA]</scope>
    <source>
        <strain evidence="1 2">CCMP1005</strain>
    </source>
</reference>
<gene>
    <name evidence="1" type="ORF">THAOC_25641</name>
</gene>
<feature type="non-terminal residue" evidence="1">
    <location>
        <position position="113"/>
    </location>
</feature>
<dbReference type="InterPro" id="IPR010255">
    <property type="entry name" value="Haem_peroxidase_sf"/>
</dbReference>
<dbReference type="SUPFAM" id="SSF48113">
    <property type="entry name" value="Heme-dependent peroxidases"/>
    <property type="match status" value="1"/>
</dbReference>
<dbReference type="Gene3D" id="1.10.420.10">
    <property type="entry name" value="Peroxidase, domain 2"/>
    <property type="match status" value="1"/>
</dbReference>
<comment type="caution">
    <text evidence="1">The sequence shown here is derived from an EMBL/GenBank/DDBJ whole genome shotgun (WGS) entry which is preliminary data.</text>
</comment>
<evidence type="ECO:0000313" key="2">
    <source>
        <dbReference type="Proteomes" id="UP000266841"/>
    </source>
</evidence>
<protein>
    <submittedName>
        <fullName evidence="1">Uncharacterized protein</fullName>
    </submittedName>
</protein>
<evidence type="ECO:0000313" key="1">
    <source>
        <dbReference type="EMBL" id="EJK54709.1"/>
    </source>
</evidence>
<name>K0RQT6_THAOC</name>
<dbReference type="AlphaFoldDB" id="K0RQT6"/>
<dbReference type="EMBL" id="AGNL01035415">
    <property type="protein sequence ID" value="EJK54709.1"/>
    <property type="molecule type" value="Genomic_DNA"/>
</dbReference>
<dbReference type="GO" id="GO:0004601">
    <property type="term" value="F:peroxidase activity"/>
    <property type="evidence" value="ECO:0007669"/>
    <property type="project" value="InterPro"/>
</dbReference>
<dbReference type="GO" id="GO:0006979">
    <property type="term" value="P:response to oxidative stress"/>
    <property type="evidence" value="ECO:0007669"/>
    <property type="project" value="InterPro"/>
</dbReference>
<keyword evidence="2" id="KW-1185">Reference proteome</keyword>
<dbReference type="Proteomes" id="UP000266841">
    <property type="component" value="Unassembled WGS sequence"/>
</dbReference>
<sequence length="113" mass="11911">MWAGNLPGFDLKNDGNIAGSKGRCAADGGEIKTKMMDRNGFTAEEATVLIGAHTIGHLRHAFSGNPWVPDGADNATPDGPVFNNKYHDFLINTIVANDASQFAAPSPGIVPFT</sequence>
<organism evidence="1 2">
    <name type="scientific">Thalassiosira oceanica</name>
    <name type="common">Marine diatom</name>
    <dbReference type="NCBI Taxonomy" id="159749"/>
    <lineage>
        <taxon>Eukaryota</taxon>
        <taxon>Sar</taxon>
        <taxon>Stramenopiles</taxon>
        <taxon>Ochrophyta</taxon>
        <taxon>Bacillariophyta</taxon>
        <taxon>Coscinodiscophyceae</taxon>
        <taxon>Thalassiosirophycidae</taxon>
        <taxon>Thalassiosirales</taxon>
        <taxon>Thalassiosiraceae</taxon>
        <taxon>Thalassiosira</taxon>
    </lineage>
</organism>
<dbReference type="GO" id="GO:0020037">
    <property type="term" value="F:heme binding"/>
    <property type="evidence" value="ECO:0007669"/>
    <property type="project" value="InterPro"/>
</dbReference>